<gene>
    <name evidence="2" type="ORF">HNQ94_000666</name>
</gene>
<keyword evidence="1" id="KW-1133">Transmembrane helix</keyword>
<keyword evidence="1" id="KW-0472">Membrane</keyword>
<name>A0A841PYR9_9BACI</name>
<dbReference type="EMBL" id="JACHGH010000002">
    <property type="protein sequence ID" value="MBB6452221.1"/>
    <property type="molecule type" value="Genomic_DNA"/>
</dbReference>
<dbReference type="Proteomes" id="UP000581688">
    <property type="component" value="Unassembled WGS sequence"/>
</dbReference>
<accession>A0A841PYR9</accession>
<evidence type="ECO:0000313" key="3">
    <source>
        <dbReference type="Proteomes" id="UP000581688"/>
    </source>
</evidence>
<dbReference type="RefSeq" id="WP_174495098.1">
    <property type="nucleotide sequence ID" value="NZ_CADDWK010000002.1"/>
</dbReference>
<sequence>MTLKVKRNAMVIVVIVVTWMYLFIPTYSQADHNGNSEINFLDEVYTVYDLTEAGKYSAAKSKLKEILAAVKAGHLSLSSEKVSYVSEITNETINVLDINFENEKMKKNKVYSFVLLMETAHNPKNHLFSGWEDRLKGQIMDVLQSEHVFVDQEYRDFLDLYHKVYPALKLNQPTEKWHAIEEERQKLNNIDDYEEIENALSELLSNIGEEEEVIVEPEKDDTSFVWVLFSVGGAIIFTLIYVGWRKYKGEKKAAKHKNVDES</sequence>
<reference evidence="2 3" key="1">
    <citation type="submission" date="2020-08" db="EMBL/GenBank/DDBJ databases">
        <title>Genomic Encyclopedia of Type Strains, Phase IV (KMG-IV): sequencing the most valuable type-strain genomes for metagenomic binning, comparative biology and taxonomic classification.</title>
        <authorList>
            <person name="Goeker M."/>
        </authorList>
    </citation>
    <scope>NUCLEOTIDE SEQUENCE [LARGE SCALE GENOMIC DNA]</scope>
    <source>
        <strain evidence="2 3">DSM 19612</strain>
    </source>
</reference>
<feature type="transmembrane region" description="Helical" evidence="1">
    <location>
        <begin position="224"/>
        <end position="244"/>
    </location>
</feature>
<organism evidence="2 3">
    <name type="scientific">Salirhabdus euzebyi</name>
    <dbReference type="NCBI Taxonomy" id="394506"/>
    <lineage>
        <taxon>Bacteria</taxon>
        <taxon>Bacillati</taxon>
        <taxon>Bacillota</taxon>
        <taxon>Bacilli</taxon>
        <taxon>Bacillales</taxon>
        <taxon>Bacillaceae</taxon>
        <taxon>Salirhabdus</taxon>
    </lineage>
</organism>
<keyword evidence="1" id="KW-0812">Transmembrane</keyword>
<evidence type="ECO:0000313" key="2">
    <source>
        <dbReference type="EMBL" id="MBB6452221.1"/>
    </source>
</evidence>
<keyword evidence="3" id="KW-1185">Reference proteome</keyword>
<dbReference type="AlphaFoldDB" id="A0A841PYR9"/>
<protein>
    <submittedName>
        <fullName evidence="2">Sporulation protein YpjB</fullName>
    </submittedName>
</protein>
<proteinExistence type="predicted"/>
<evidence type="ECO:0000256" key="1">
    <source>
        <dbReference type="SAM" id="Phobius"/>
    </source>
</evidence>
<dbReference type="InterPro" id="IPR014231">
    <property type="entry name" value="Spore_YpjB"/>
</dbReference>
<comment type="caution">
    <text evidence="2">The sequence shown here is derived from an EMBL/GenBank/DDBJ whole genome shotgun (WGS) entry which is preliminary data.</text>
</comment>
<dbReference type="Pfam" id="PF09577">
    <property type="entry name" value="Spore_YpjB"/>
    <property type="match status" value="1"/>
</dbReference>